<evidence type="ECO:0000259" key="4">
    <source>
        <dbReference type="Pfam" id="PF20981"/>
    </source>
</evidence>
<evidence type="ECO:0000259" key="3">
    <source>
        <dbReference type="Pfam" id="PF05282"/>
    </source>
</evidence>
<dbReference type="InterPro" id="IPR038514">
    <property type="entry name" value="AAR2_C_sf"/>
</dbReference>
<reference evidence="5" key="2">
    <citation type="submission" date="2023-06" db="EMBL/GenBank/DDBJ databases">
        <authorList>
            <consortium name="Lawrence Berkeley National Laboratory"/>
            <person name="Haridas S."/>
            <person name="Hensen N."/>
            <person name="Bonometti L."/>
            <person name="Westerberg I."/>
            <person name="Brannstrom I.O."/>
            <person name="Guillou S."/>
            <person name="Cros-Aarteil S."/>
            <person name="Calhoun S."/>
            <person name="Kuo A."/>
            <person name="Mondo S."/>
            <person name="Pangilinan J."/>
            <person name="Riley R."/>
            <person name="Labutti K."/>
            <person name="Andreopoulos B."/>
            <person name="Lipzen A."/>
            <person name="Chen C."/>
            <person name="Yanf M."/>
            <person name="Daum C."/>
            <person name="Ng V."/>
            <person name="Clum A."/>
            <person name="Steindorff A."/>
            <person name="Ohm R."/>
            <person name="Martin F."/>
            <person name="Silar P."/>
            <person name="Natvig D."/>
            <person name="Lalanne C."/>
            <person name="Gautier V."/>
            <person name="Ament-Velasquez S.L."/>
            <person name="Kruys A."/>
            <person name="Hutchinson M.I."/>
            <person name="Powell A.J."/>
            <person name="Barry K."/>
            <person name="Miller A.N."/>
            <person name="Grigoriev I.V."/>
            <person name="Debuchy R."/>
            <person name="Gladieux P."/>
            <person name="Thoren M.H."/>
            <person name="Johannesson H."/>
        </authorList>
    </citation>
    <scope>NUCLEOTIDE SEQUENCE</scope>
    <source>
        <strain evidence="5">CBS 314.62</strain>
    </source>
</reference>
<dbReference type="GO" id="GO:0000244">
    <property type="term" value="P:spliceosomal tri-snRNP complex assembly"/>
    <property type="evidence" value="ECO:0007669"/>
    <property type="project" value="TreeGrafter"/>
</dbReference>
<dbReference type="Gene3D" id="2.60.34.20">
    <property type="match status" value="1"/>
</dbReference>
<dbReference type="Pfam" id="PF05282">
    <property type="entry name" value="AAR2"/>
    <property type="match status" value="1"/>
</dbReference>
<comment type="caution">
    <text evidence="5">The sequence shown here is derived from an EMBL/GenBank/DDBJ whole genome shotgun (WGS) entry which is preliminary data.</text>
</comment>
<evidence type="ECO:0000256" key="1">
    <source>
        <dbReference type="ARBA" id="ARBA00006281"/>
    </source>
</evidence>
<accession>A0AAE1CF45</accession>
<dbReference type="PANTHER" id="PTHR12689">
    <property type="entry name" value="A1 CISTRON SPLICING FACTOR AAR2-RELATED"/>
    <property type="match status" value="1"/>
</dbReference>
<dbReference type="Pfam" id="PF20981">
    <property type="entry name" value="AAR2_1st"/>
    <property type="match status" value="1"/>
</dbReference>
<dbReference type="PANTHER" id="PTHR12689:SF4">
    <property type="entry name" value="PROTEIN AAR2 HOMOLOG"/>
    <property type="match status" value="1"/>
</dbReference>
<dbReference type="InterPro" id="IPR007946">
    <property type="entry name" value="AAR2"/>
</dbReference>
<dbReference type="Proteomes" id="UP001270362">
    <property type="component" value="Unassembled WGS sequence"/>
</dbReference>
<gene>
    <name evidence="5" type="ORF">B0T22DRAFT_373712</name>
</gene>
<feature type="region of interest" description="Disordered" evidence="2">
    <location>
        <begin position="196"/>
        <end position="218"/>
    </location>
</feature>
<dbReference type="InterPro" id="IPR033648">
    <property type="entry name" value="AAR2_C"/>
</dbReference>
<evidence type="ECO:0000313" key="5">
    <source>
        <dbReference type="EMBL" id="KAK3692034.1"/>
    </source>
</evidence>
<dbReference type="EMBL" id="JAULSO010000001">
    <property type="protein sequence ID" value="KAK3692034.1"/>
    <property type="molecule type" value="Genomic_DNA"/>
</dbReference>
<dbReference type="InterPro" id="IPR033647">
    <property type="entry name" value="Aar2_N"/>
</dbReference>
<proteinExistence type="inferred from homology"/>
<name>A0AAE1CF45_9PEZI</name>
<feature type="domain" description="AAR2 C-terminal" evidence="3">
    <location>
        <begin position="262"/>
        <end position="414"/>
    </location>
</feature>
<sequence>MSRRSVRSVRAVGTIPIGQLQINDPPPSCLDHGDVVRLLDLPQNCIVGHDDMSMEPRRETIQGIRDVPPGVHLLWVQQVPGISRAGYWYITKAPGVLRVKQWSRSDEVLGDPADESVVLDEKNNIDSILPTLVPYDRRNHDGSSPTSTSTSPPPAAAQAIPEPPFASDPATMWHQLTNAISRSFLNRVTSRTSATDWPVDSTDCMRETRGPNSPQPATGTELDFLFLKDFRDLDVLDHGVSRTREFDTTTRVLVMLNAITPRVRERDIVAELQFTFLTGMHLNNAECIEQWWNLVLKIVLRSYDLPLNRPDMCRWLLQTLHAQLLYTETRLEFSTTATGAGAAPRRPDGPNKNRLLYEFNPENRHLLLVALSVYKRRLNELLLDLGRKITLRQQAVGNALEELEAWLWRCGWDLRGTCNTDEAEKVCDEAEDDDQPVVVALDDNGREIGLVNFNGD</sequence>
<feature type="region of interest" description="Disordered" evidence="2">
    <location>
        <begin position="133"/>
        <end position="168"/>
    </location>
</feature>
<protein>
    <submittedName>
        <fullName evidence="5">AAR2 protein-domain-containing protein</fullName>
    </submittedName>
</protein>
<organism evidence="5 6">
    <name type="scientific">Podospora appendiculata</name>
    <dbReference type="NCBI Taxonomy" id="314037"/>
    <lineage>
        <taxon>Eukaryota</taxon>
        <taxon>Fungi</taxon>
        <taxon>Dikarya</taxon>
        <taxon>Ascomycota</taxon>
        <taxon>Pezizomycotina</taxon>
        <taxon>Sordariomycetes</taxon>
        <taxon>Sordariomycetidae</taxon>
        <taxon>Sordariales</taxon>
        <taxon>Podosporaceae</taxon>
        <taxon>Podospora</taxon>
    </lineage>
</organism>
<evidence type="ECO:0000256" key="2">
    <source>
        <dbReference type="SAM" id="MobiDB-lite"/>
    </source>
</evidence>
<comment type="similarity">
    <text evidence="1">Belongs to the AAR2 family.</text>
</comment>
<dbReference type="AlphaFoldDB" id="A0AAE1CF45"/>
<feature type="compositionally biased region" description="Pro residues" evidence="2">
    <location>
        <begin position="151"/>
        <end position="166"/>
    </location>
</feature>
<dbReference type="InterPro" id="IPR038516">
    <property type="entry name" value="AAR2_N_sf"/>
</dbReference>
<reference evidence="5" key="1">
    <citation type="journal article" date="2023" name="Mol. Phylogenet. Evol.">
        <title>Genome-scale phylogeny and comparative genomics of the fungal order Sordariales.</title>
        <authorList>
            <person name="Hensen N."/>
            <person name="Bonometti L."/>
            <person name="Westerberg I."/>
            <person name="Brannstrom I.O."/>
            <person name="Guillou S."/>
            <person name="Cros-Aarteil S."/>
            <person name="Calhoun S."/>
            <person name="Haridas S."/>
            <person name="Kuo A."/>
            <person name="Mondo S."/>
            <person name="Pangilinan J."/>
            <person name="Riley R."/>
            <person name="LaButti K."/>
            <person name="Andreopoulos B."/>
            <person name="Lipzen A."/>
            <person name="Chen C."/>
            <person name="Yan M."/>
            <person name="Daum C."/>
            <person name="Ng V."/>
            <person name="Clum A."/>
            <person name="Steindorff A."/>
            <person name="Ohm R.A."/>
            <person name="Martin F."/>
            <person name="Silar P."/>
            <person name="Natvig D.O."/>
            <person name="Lalanne C."/>
            <person name="Gautier V."/>
            <person name="Ament-Velasquez S.L."/>
            <person name="Kruys A."/>
            <person name="Hutchinson M.I."/>
            <person name="Powell A.J."/>
            <person name="Barry K."/>
            <person name="Miller A.N."/>
            <person name="Grigoriev I.V."/>
            <person name="Debuchy R."/>
            <person name="Gladieux P."/>
            <person name="Hiltunen Thoren M."/>
            <person name="Johannesson H."/>
        </authorList>
    </citation>
    <scope>NUCLEOTIDE SEQUENCE</scope>
    <source>
        <strain evidence="5">CBS 314.62</strain>
    </source>
</reference>
<evidence type="ECO:0000313" key="6">
    <source>
        <dbReference type="Proteomes" id="UP001270362"/>
    </source>
</evidence>
<dbReference type="Gene3D" id="1.25.40.550">
    <property type="entry name" value="Aar2, C-terminal domain-like"/>
    <property type="match status" value="1"/>
</dbReference>
<feature type="domain" description="AAR2 N-terminal" evidence="4">
    <location>
        <begin position="33"/>
        <end position="189"/>
    </location>
</feature>
<dbReference type="CDD" id="cd13777">
    <property type="entry name" value="Aar2_N"/>
    <property type="match status" value="1"/>
</dbReference>
<dbReference type="CDD" id="cd13778">
    <property type="entry name" value="Aar2_C"/>
    <property type="match status" value="1"/>
</dbReference>
<keyword evidence="6" id="KW-1185">Reference proteome</keyword>